<comment type="caution">
    <text evidence="1">The sequence shown here is derived from an EMBL/GenBank/DDBJ whole genome shotgun (WGS) entry which is preliminary data.</text>
</comment>
<name>A0A9D1V9B4_9FIRM</name>
<evidence type="ECO:0000313" key="1">
    <source>
        <dbReference type="EMBL" id="HIX08144.1"/>
    </source>
</evidence>
<accession>A0A9D1V9B4</accession>
<reference evidence="1" key="1">
    <citation type="journal article" date="2021" name="PeerJ">
        <title>Extensive microbial diversity within the chicken gut microbiome revealed by metagenomics and culture.</title>
        <authorList>
            <person name="Gilroy R."/>
            <person name="Ravi A."/>
            <person name="Getino M."/>
            <person name="Pursley I."/>
            <person name="Horton D.L."/>
            <person name="Alikhan N.F."/>
            <person name="Baker D."/>
            <person name="Gharbi K."/>
            <person name="Hall N."/>
            <person name="Watson M."/>
            <person name="Adriaenssens E.M."/>
            <person name="Foster-Nyarko E."/>
            <person name="Jarju S."/>
            <person name="Secka A."/>
            <person name="Antonio M."/>
            <person name="Oren A."/>
            <person name="Chaudhuri R.R."/>
            <person name="La Ragione R."/>
            <person name="Hildebrand F."/>
            <person name="Pallen M.J."/>
        </authorList>
    </citation>
    <scope>NUCLEOTIDE SEQUENCE</scope>
    <source>
        <strain evidence="1">811</strain>
    </source>
</reference>
<protein>
    <submittedName>
        <fullName evidence="1">Uncharacterized protein</fullName>
    </submittedName>
</protein>
<evidence type="ECO:0000313" key="2">
    <source>
        <dbReference type="Proteomes" id="UP000824204"/>
    </source>
</evidence>
<proteinExistence type="predicted"/>
<dbReference type="EMBL" id="DXFX01000084">
    <property type="protein sequence ID" value="HIX08144.1"/>
    <property type="molecule type" value="Genomic_DNA"/>
</dbReference>
<sequence>MEAINISDKAEHCRYISYVAGALTAFRSGDARVSFEGDRVSFTMQAESGEAALRRIAEEKIADVLCIGYKYEALEGVSPAGLDVSEREILVSAVIAADFMQDKKYVLTKLAAIRQHCIDGFYEFRMRRLREKWQEIAACIPRAFTRDQLCAFLEYLHSSSKRRIFLKGGEVYDARCRRLRYASLLAEGKDEKTVLREIVLSGAGKVECLGSLSPAQEKFLKQYYAGRVAFAAR</sequence>
<dbReference type="AlphaFoldDB" id="A0A9D1V9B4"/>
<reference evidence="1" key="2">
    <citation type="submission" date="2021-04" db="EMBL/GenBank/DDBJ databases">
        <authorList>
            <person name="Gilroy R."/>
        </authorList>
    </citation>
    <scope>NUCLEOTIDE SEQUENCE</scope>
    <source>
        <strain evidence="1">811</strain>
    </source>
</reference>
<dbReference type="Proteomes" id="UP000824204">
    <property type="component" value="Unassembled WGS sequence"/>
</dbReference>
<gene>
    <name evidence="1" type="ORF">H9741_06720</name>
</gene>
<organism evidence="1 2">
    <name type="scientific">Candidatus Borkfalkia faecipullorum</name>
    <dbReference type="NCBI Taxonomy" id="2838510"/>
    <lineage>
        <taxon>Bacteria</taxon>
        <taxon>Bacillati</taxon>
        <taxon>Bacillota</taxon>
        <taxon>Clostridia</taxon>
        <taxon>Christensenellales</taxon>
        <taxon>Christensenellaceae</taxon>
        <taxon>Candidatus Borkfalkia</taxon>
    </lineage>
</organism>